<evidence type="ECO:0000313" key="2">
    <source>
        <dbReference type="EMBL" id="KKQ14709.1"/>
    </source>
</evidence>
<comment type="caution">
    <text evidence="2">The sequence shown here is derived from an EMBL/GenBank/DDBJ whole genome shotgun (WGS) entry which is preliminary data.</text>
</comment>
<feature type="transmembrane region" description="Helical" evidence="1">
    <location>
        <begin position="6"/>
        <end position="25"/>
    </location>
</feature>
<accession>A0A0G0HRR4</accession>
<dbReference type="EMBL" id="LBSJ01000032">
    <property type="protein sequence ID" value="KKQ14709.1"/>
    <property type="molecule type" value="Genomic_DNA"/>
</dbReference>
<protein>
    <submittedName>
        <fullName evidence="2">Uncharacterized protein</fullName>
    </submittedName>
</protein>
<name>A0A0G0HRR4_9BACT</name>
<organism evidence="2 3">
    <name type="scientific">Candidatus Daviesbacteria bacterium GW2011_GWA1_36_8</name>
    <dbReference type="NCBI Taxonomy" id="1618417"/>
    <lineage>
        <taxon>Bacteria</taxon>
        <taxon>Candidatus Daviesiibacteriota</taxon>
    </lineage>
</organism>
<evidence type="ECO:0000313" key="3">
    <source>
        <dbReference type="Proteomes" id="UP000034448"/>
    </source>
</evidence>
<keyword evidence="1" id="KW-1133">Transmembrane helix</keyword>
<keyword evidence="1" id="KW-0812">Transmembrane</keyword>
<keyword evidence="1" id="KW-0472">Membrane</keyword>
<reference evidence="2 3" key="1">
    <citation type="journal article" date="2015" name="Nature">
        <title>rRNA introns, odd ribosomes, and small enigmatic genomes across a large radiation of phyla.</title>
        <authorList>
            <person name="Brown C.T."/>
            <person name="Hug L.A."/>
            <person name="Thomas B.C."/>
            <person name="Sharon I."/>
            <person name="Castelle C.J."/>
            <person name="Singh A."/>
            <person name="Wilkins M.J."/>
            <person name="Williams K.H."/>
            <person name="Banfield J.F."/>
        </authorList>
    </citation>
    <scope>NUCLEOTIDE SEQUENCE [LARGE SCALE GENOMIC DNA]</scope>
</reference>
<gene>
    <name evidence="2" type="ORF">US28_C0032G0011</name>
</gene>
<sequence length="211" mass="24083">MQRGFLLIPLVIALGLIGLSGVIYYRYSDIKQVEKNEEVLEVSPADEEGEKVYSGLGFEFKYSVELEVKEDSEEEYNRRGNGDFRKNFTSYVQYAPAEFLGAVSVLKEDKDFDKAPLTIWVFNNPNGLTPEGFYNEYWYYPFLWGMFNPPDKKKDAPNLEATISGKLAKGAEISYQINSPKYFNLNSGGKMYLFRVLSGGEEILGSFKFLE</sequence>
<dbReference type="Proteomes" id="UP000034448">
    <property type="component" value="Unassembled WGS sequence"/>
</dbReference>
<dbReference type="AlphaFoldDB" id="A0A0G0HRR4"/>
<proteinExistence type="predicted"/>
<evidence type="ECO:0000256" key="1">
    <source>
        <dbReference type="SAM" id="Phobius"/>
    </source>
</evidence>